<sequence>MNHGFLKRFGIVLMILWLFSGCATKPDPFPPGEPVLPPAPPKPEPSRGSIWPGESSGNMLFADRKAKHLNDIVTIVISETSQGTNKAVTNTSRDSSASAGIDAFLGLDHSILSRNAGMGSKIEIGGTSASTLKGEGNTTRGNQFQATITARVVKVLDSGNLAIEGRRQLSVNSEDQYIIITGIIRPEDIRSDNSIFSQYISDARLVYTGKGVINDKMNPGWVTRILDWAWPF</sequence>
<dbReference type="PANTHER" id="PTHR34933:SF1">
    <property type="entry name" value="FLAGELLAR L-RING PROTEIN"/>
    <property type="match status" value="1"/>
</dbReference>
<evidence type="ECO:0000256" key="2">
    <source>
        <dbReference type="ARBA" id="ARBA00006929"/>
    </source>
</evidence>
<protein>
    <recommendedName>
        <fullName evidence="7">Flagellar L-ring protein</fullName>
    </recommendedName>
    <alternativeName>
        <fullName evidence="7">Basal body L-ring protein</fullName>
    </alternativeName>
</protein>
<dbReference type="PRINTS" id="PR01008">
    <property type="entry name" value="FLGLRINGFLGH"/>
</dbReference>
<evidence type="ECO:0000256" key="3">
    <source>
        <dbReference type="ARBA" id="ARBA00022729"/>
    </source>
</evidence>
<evidence type="ECO:0000313" key="9">
    <source>
        <dbReference type="EMBL" id="SEM35651.1"/>
    </source>
</evidence>
<dbReference type="Proteomes" id="UP000198744">
    <property type="component" value="Unassembled WGS sequence"/>
</dbReference>
<dbReference type="GO" id="GO:0009279">
    <property type="term" value="C:cell outer membrane"/>
    <property type="evidence" value="ECO:0007669"/>
    <property type="project" value="UniProtKB-SubCell"/>
</dbReference>
<keyword evidence="3 7" id="KW-0732">Signal</keyword>
<keyword evidence="9" id="KW-0966">Cell projection</keyword>
<dbReference type="HAMAP" id="MF_00415">
    <property type="entry name" value="FlgH"/>
    <property type="match status" value="1"/>
</dbReference>
<comment type="function">
    <text evidence="1 7">Assembles around the rod to form the L-ring and probably protects the motor/basal body from shearing forces during rotation.</text>
</comment>
<dbReference type="EMBL" id="FOBS01000011">
    <property type="protein sequence ID" value="SEM35651.1"/>
    <property type="molecule type" value="Genomic_DNA"/>
</dbReference>
<dbReference type="RefSeq" id="WP_093883436.1">
    <property type="nucleotide sequence ID" value="NZ_FOBS01000011.1"/>
</dbReference>
<evidence type="ECO:0000256" key="1">
    <source>
        <dbReference type="ARBA" id="ARBA00002591"/>
    </source>
</evidence>
<evidence type="ECO:0000256" key="8">
    <source>
        <dbReference type="SAM" id="MobiDB-lite"/>
    </source>
</evidence>
<proteinExistence type="inferred from homology"/>
<dbReference type="OrthoDB" id="9789227at2"/>
<evidence type="ECO:0000256" key="6">
    <source>
        <dbReference type="ARBA" id="ARBA00023237"/>
    </source>
</evidence>
<dbReference type="PROSITE" id="PS51257">
    <property type="entry name" value="PROKAR_LIPOPROTEIN"/>
    <property type="match status" value="1"/>
</dbReference>
<keyword evidence="9" id="KW-0282">Flagellum</keyword>
<comment type="subunit">
    <text evidence="7">The basal body constitutes a major portion of the flagellar organelle and consists of four rings (L,P,S, and M) mounted on a central rod.</text>
</comment>
<comment type="subcellular location">
    <subcellularLocation>
        <location evidence="7">Cell outer membrane</location>
        <topology evidence="7">Lipid-anchor</topology>
    </subcellularLocation>
    <subcellularLocation>
        <location evidence="7">Bacterial flagellum basal body</location>
    </subcellularLocation>
</comment>
<reference evidence="9 10" key="1">
    <citation type="submission" date="2016-10" db="EMBL/GenBank/DDBJ databases">
        <authorList>
            <person name="de Groot N.N."/>
        </authorList>
    </citation>
    <scope>NUCLEOTIDE SEQUENCE [LARGE SCALE GENOMIC DNA]</scope>
    <source>
        <strain evidence="9 10">DSM 8423</strain>
    </source>
</reference>
<accession>A0A1H7XPI5</accession>
<organism evidence="9 10">
    <name type="scientific">Syntrophus gentianae</name>
    <dbReference type="NCBI Taxonomy" id="43775"/>
    <lineage>
        <taxon>Bacteria</taxon>
        <taxon>Pseudomonadati</taxon>
        <taxon>Thermodesulfobacteriota</taxon>
        <taxon>Syntrophia</taxon>
        <taxon>Syntrophales</taxon>
        <taxon>Syntrophaceae</taxon>
        <taxon>Syntrophus</taxon>
    </lineage>
</organism>
<dbReference type="PANTHER" id="PTHR34933">
    <property type="entry name" value="FLAGELLAR L-RING PROTEIN"/>
    <property type="match status" value="1"/>
</dbReference>
<dbReference type="STRING" id="43775.SAMN04489760_11195"/>
<evidence type="ECO:0000313" key="10">
    <source>
        <dbReference type="Proteomes" id="UP000198744"/>
    </source>
</evidence>
<feature type="region of interest" description="Disordered" evidence="8">
    <location>
        <begin position="29"/>
        <end position="55"/>
    </location>
</feature>
<feature type="compositionally biased region" description="Pro residues" evidence="8">
    <location>
        <begin position="29"/>
        <end position="43"/>
    </location>
</feature>
<keyword evidence="7" id="KW-0449">Lipoprotein</keyword>
<keyword evidence="5 7" id="KW-0975">Bacterial flagellum</keyword>
<keyword evidence="9" id="KW-0969">Cilium</keyword>
<name>A0A1H7XPI5_9BACT</name>
<keyword evidence="10" id="KW-1185">Reference proteome</keyword>
<comment type="similarity">
    <text evidence="2 7">Belongs to the FlgH family.</text>
</comment>
<dbReference type="InterPro" id="IPR000527">
    <property type="entry name" value="Flag_Lring"/>
</dbReference>
<evidence type="ECO:0000256" key="5">
    <source>
        <dbReference type="ARBA" id="ARBA00023143"/>
    </source>
</evidence>
<dbReference type="GO" id="GO:0009427">
    <property type="term" value="C:bacterial-type flagellum basal body, distal rod, L ring"/>
    <property type="evidence" value="ECO:0007669"/>
    <property type="project" value="InterPro"/>
</dbReference>
<dbReference type="GO" id="GO:0003774">
    <property type="term" value="F:cytoskeletal motor activity"/>
    <property type="evidence" value="ECO:0007669"/>
    <property type="project" value="InterPro"/>
</dbReference>
<gene>
    <name evidence="7" type="primary">flgH</name>
    <name evidence="9" type="ORF">SAMN04489760_11195</name>
</gene>
<dbReference type="GO" id="GO:0071973">
    <property type="term" value="P:bacterial-type flagellum-dependent cell motility"/>
    <property type="evidence" value="ECO:0007669"/>
    <property type="project" value="InterPro"/>
</dbReference>
<evidence type="ECO:0000256" key="4">
    <source>
        <dbReference type="ARBA" id="ARBA00023136"/>
    </source>
</evidence>
<dbReference type="AlphaFoldDB" id="A0A1H7XPI5"/>
<keyword evidence="4 7" id="KW-0472">Membrane</keyword>
<dbReference type="Pfam" id="PF02107">
    <property type="entry name" value="FlgH"/>
    <property type="match status" value="1"/>
</dbReference>
<evidence type="ECO:0000256" key="7">
    <source>
        <dbReference type="HAMAP-Rule" id="MF_00415"/>
    </source>
</evidence>
<keyword evidence="6 7" id="KW-0998">Cell outer membrane</keyword>